<reference evidence="1" key="1">
    <citation type="submission" date="2022-02" db="EMBL/GenBank/DDBJ databases">
        <title>Characterization of Tn125 harboring carbapenem-resistant Acinetobacter bereziniae clinical isolates.</title>
        <authorList>
            <person name="Wong N.-K."/>
            <person name="Pan Q."/>
        </authorList>
    </citation>
    <scope>NUCLEOTIDE SEQUENCE</scope>
    <source>
        <strain evidence="1">GD03393</strain>
    </source>
</reference>
<dbReference type="AlphaFoldDB" id="A0A0A8TM81"/>
<sequence length="48" mass="5706">MSIDNNHSPTEERIEKAQEKRRIPKYILFIVALFLIAIIVYMLSTWRG</sequence>
<dbReference type="Proteomes" id="UP000644140">
    <property type="component" value="Chromosome"/>
</dbReference>
<dbReference type="RefSeq" id="WP_004830864.1">
    <property type="nucleotide sequence ID" value="NZ_BBLJ01000050.1"/>
</dbReference>
<dbReference type="eggNOG" id="ENOG5031SX6">
    <property type="taxonomic scope" value="Bacteria"/>
</dbReference>
<protein>
    <submittedName>
        <fullName evidence="1">Uncharacterized protein</fullName>
    </submittedName>
</protein>
<evidence type="ECO:0000313" key="2">
    <source>
        <dbReference type="Proteomes" id="UP000644140"/>
    </source>
</evidence>
<gene>
    <name evidence="1" type="ORF">I9054_011035</name>
</gene>
<evidence type="ECO:0000313" key="1">
    <source>
        <dbReference type="EMBL" id="UUN95921.1"/>
    </source>
</evidence>
<accession>A0A0A8TM81</accession>
<dbReference type="GeneID" id="69462481"/>
<organism evidence="1 2">
    <name type="scientific">Acinetobacter bereziniae</name>
    <name type="common">Acinetobacter genomosp. 10</name>
    <dbReference type="NCBI Taxonomy" id="106648"/>
    <lineage>
        <taxon>Bacteria</taxon>
        <taxon>Pseudomonadati</taxon>
        <taxon>Pseudomonadota</taxon>
        <taxon>Gammaproteobacteria</taxon>
        <taxon>Moraxellales</taxon>
        <taxon>Moraxellaceae</taxon>
        <taxon>Acinetobacter</taxon>
    </lineage>
</organism>
<dbReference type="EMBL" id="CP092085">
    <property type="protein sequence ID" value="UUN95921.1"/>
    <property type="molecule type" value="Genomic_DNA"/>
</dbReference>
<proteinExistence type="predicted"/>
<name>A0A0A8TM81_ACIBZ</name>